<protein>
    <recommendedName>
        <fullName evidence="3">C2H2-type domain-containing protein</fullName>
    </recommendedName>
</protein>
<gene>
    <name evidence="4" type="ORF">P43SY_008461</name>
</gene>
<dbReference type="SMART" id="SM00355">
    <property type="entry name" value="ZnF_C2H2"/>
    <property type="match status" value="2"/>
</dbReference>
<dbReference type="EMBL" id="JAKCXM010000003">
    <property type="protein sequence ID" value="KAJ0409589.1"/>
    <property type="molecule type" value="Genomic_DNA"/>
</dbReference>
<evidence type="ECO:0000259" key="3">
    <source>
        <dbReference type="PROSITE" id="PS50157"/>
    </source>
</evidence>
<evidence type="ECO:0000256" key="1">
    <source>
        <dbReference type="PROSITE-ProRule" id="PRU00042"/>
    </source>
</evidence>
<feature type="compositionally biased region" description="Basic and acidic residues" evidence="2">
    <location>
        <begin position="131"/>
        <end position="140"/>
    </location>
</feature>
<dbReference type="InterPro" id="IPR013087">
    <property type="entry name" value="Znf_C2H2_type"/>
</dbReference>
<feature type="region of interest" description="Disordered" evidence="2">
    <location>
        <begin position="115"/>
        <end position="140"/>
    </location>
</feature>
<feature type="compositionally biased region" description="Low complexity" evidence="2">
    <location>
        <begin position="115"/>
        <end position="130"/>
    </location>
</feature>
<keyword evidence="1" id="KW-0863">Zinc-finger</keyword>
<dbReference type="Proteomes" id="UP001209570">
    <property type="component" value="Unassembled WGS sequence"/>
</dbReference>
<accession>A0AAD5MBZ3</accession>
<dbReference type="PROSITE" id="PS50157">
    <property type="entry name" value="ZINC_FINGER_C2H2_2"/>
    <property type="match status" value="1"/>
</dbReference>
<dbReference type="Pfam" id="PF00096">
    <property type="entry name" value="zf-C2H2"/>
    <property type="match status" value="1"/>
</dbReference>
<evidence type="ECO:0000313" key="4">
    <source>
        <dbReference type="EMBL" id="KAJ0409589.1"/>
    </source>
</evidence>
<dbReference type="GO" id="GO:0008270">
    <property type="term" value="F:zinc ion binding"/>
    <property type="evidence" value="ECO:0007669"/>
    <property type="project" value="UniProtKB-KW"/>
</dbReference>
<comment type="caution">
    <text evidence="4">The sequence shown here is derived from an EMBL/GenBank/DDBJ whole genome shotgun (WGS) entry which is preliminary data.</text>
</comment>
<evidence type="ECO:0000256" key="2">
    <source>
        <dbReference type="SAM" id="MobiDB-lite"/>
    </source>
</evidence>
<sequence>MPLDAAKLQANARAAASSMVNGTRSAVSSLVEKGKAAITTNSEQCPICDQRFPYVSQLIAHVNRAHPDVDTGARPPRGPASASLSSTGANEICPQCRAVFPDVTALISHVETAHSTQQISAQASSGSRGAANRDEKCSLM</sequence>
<keyword evidence="1" id="KW-0479">Metal-binding</keyword>
<dbReference type="Gene3D" id="3.30.160.60">
    <property type="entry name" value="Classic Zinc Finger"/>
    <property type="match status" value="1"/>
</dbReference>
<feature type="region of interest" description="Disordered" evidence="2">
    <location>
        <begin position="67"/>
        <end position="88"/>
    </location>
</feature>
<evidence type="ECO:0000313" key="5">
    <source>
        <dbReference type="Proteomes" id="UP001209570"/>
    </source>
</evidence>
<dbReference type="PROSITE" id="PS00028">
    <property type="entry name" value="ZINC_FINGER_C2H2_1"/>
    <property type="match status" value="2"/>
</dbReference>
<organism evidence="4 5">
    <name type="scientific">Pythium insidiosum</name>
    <name type="common">Pythiosis disease agent</name>
    <dbReference type="NCBI Taxonomy" id="114742"/>
    <lineage>
        <taxon>Eukaryota</taxon>
        <taxon>Sar</taxon>
        <taxon>Stramenopiles</taxon>
        <taxon>Oomycota</taxon>
        <taxon>Peronosporomycetes</taxon>
        <taxon>Pythiales</taxon>
        <taxon>Pythiaceae</taxon>
        <taxon>Pythium</taxon>
    </lineage>
</organism>
<keyword evidence="5" id="KW-1185">Reference proteome</keyword>
<keyword evidence="1" id="KW-0862">Zinc</keyword>
<dbReference type="AlphaFoldDB" id="A0AAD5MBZ3"/>
<reference evidence="4" key="1">
    <citation type="submission" date="2021-12" db="EMBL/GenBank/DDBJ databases">
        <title>Prjna785345.</title>
        <authorList>
            <person name="Rujirawat T."/>
            <person name="Krajaejun T."/>
        </authorList>
    </citation>
    <scope>NUCLEOTIDE SEQUENCE</scope>
    <source>
        <strain evidence="4">Pi057C3</strain>
    </source>
</reference>
<name>A0AAD5MBZ3_PYTIN</name>
<feature type="domain" description="C2H2-type" evidence="3">
    <location>
        <begin position="43"/>
        <end position="75"/>
    </location>
</feature>
<proteinExistence type="predicted"/>